<organism evidence="2 3">
    <name type="scientific">Streptomyces olivaceoviridis</name>
    <name type="common">Streptomyces corchorusii</name>
    <dbReference type="NCBI Taxonomy" id="1921"/>
    <lineage>
        <taxon>Bacteria</taxon>
        <taxon>Bacillati</taxon>
        <taxon>Actinomycetota</taxon>
        <taxon>Actinomycetes</taxon>
        <taxon>Kitasatosporales</taxon>
        <taxon>Streptomycetaceae</taxon>
        <taxon>Streptomyces</taxon>
    </lineage>
</organism>
<dbReference type="InterPro" id="IPR037883">
    <property type="entry name" value="Knr4/Smi1-like_sf"/>
</dbReference>
<proteinExistence type="predicted"/>
<dbReference type="Proteomes" id="UP001611397">
    <property type="component" value="Unassembled WGS sequence"/>
</dbReference>
<reference evidence="2 3" key="1">
    <citation type="submission" date="2024-10" db="EMBL/GenBank/DDBJ databases">
        <title>The Natural Products Discovery Center: Release of the First 8490 Sequenced Strains for Exploring Actinobacteria Biosynthetic Diversity.</title>
        <authorList>
            <person name="Kalkreuter E."/>
            <person name="Kautsar S.A."/>
            <person name="Yang D."/>
            <person name="Bader C.D."/>
            <person name="Teijaro C.N."/>
            <person name="Fluegel L."/>
            <person name="Davis C.M."/>
            <person name="Simpson J.R."/>
            <person name="Lauterbach L."/>
            <person name="Steele A.D."/>
            <person name="Gui C."/>
            <person name="Meng S."/>
            <person name="Li G."/>
            <person name="Viehrig K."/>
            <person name="Ye F."/>
            <person name="Su P."/>
            <person name="Kiefer A.F."/>
            <person name="Nichols A."/>
            <person name="Cepeda A.J."/>
            <person name="Yan W."/>
            <person name="Fan B."/>
            <person name="Jiang Y."/>
            <person name="Adhikari A."/>
            <person name="Zheng C.-J."/>
            <person name="Schuster L."/>
            <person name="Cowan T.M."/>
            <person name="Smanski M.J."/>
            <person name="Chevrette M.G."/>
            <person name="De Carvalho L.P.S."/>
            <person name="Shen B."/>
        </authorList>
    </citation>
    <scope>NUCLEOTIDE SEQUENCE [LARGE SCALE GENOMIC DNA]</scope>
    <source>
        <strain evidence="2 3">NPDC020295</strain>
    </source>
</reference>
<name>A0ABW7VG15_STROI</name>
<dbReference type="SMART" id="SM00860">
    <property type="entry name" value="SMI1_KNR4"/>
    <property type="match status" value="1"/>
</dbReference>
<dbReference type="EMBL" id="JBIRWM010000013">
    <property type="protein sequence ID" value="MFI2159123.1"/>
    <property type="molecule type" value="Genomic_DNA"/>
</dbReference>
<dbReference type="Gene3D" id="3.40.1580.10">
    <property type="entry name" value="SMI1/KNR4-like"/>
    <property type="match status" value="1"/>
</dbReference>
<evidence type="ECO:0000313" key="3">
    <source>
        <dbReference type="Proteomes" id="UP001611397"/>
    </source>
</evidence>
<dbReference type="InterPro" id="IPR018958">
    <property type="entry name" value="Knr4/Smi1-like_dom"/>
</dbReference>
<accession>A0ABW7VG15</accession>
<dbReference type="RefSeq" id="WP_159061704.1">
    <property type="nucleotide sequence ID" value="NZ_JBIRUT010000015.1"/>
</dbReference>
<keyword evidence="3" id="KW-1185">Reference proteome</keyword>
<gene>
    <name evidence="2" type="ORF">ACH49L_26110</name>
</gene>
<protein>
    <submittedName>
        <fullName evidence="2">SMI1/KNR4 family protein</fullName>
    </submittedName>
</protein>
<dbReference type="Pfam" id="PF09346">
    <property type="entry name" value="SMI1_KNR4"/>
    <property type="match status" value="1"/>
</dbReference>
<evidence type="ECO:0000259" key="1">
    <source>
        <dbReference type="SMART" id="SM00860"/>
    </source>
</evidence>
<feature type="domain" description="Knr4/Smi1-like" evidence="1">
    <location>
        <begin position="22"/>
        <end position="138"/>
    </location>
</feature>
<dbReference type="SUPFAM" id="SSF160631">
    <property type="entry name" value="SMI1/KNR4-like"/>
    <property type="match status" value="1"/>
</dbReference>
<comment type="caution">
    <text evidence="2">The sequence shown here is derived from an EMBL/GenBank/DDBJ whole genome shotgun (WGS) entry which is preliminary data.</text>
</comment>
<evidence type="ECO:0000313" key="2">
    <source>
        <dbReference type="EMBL" id="MFI2159123.1"/>
    </source>
</evidence>
<sequence length="161" mass="17381">MTDDEVVEAVRDRARAGSLPAPAPPAAVTEAEQTIGFPLPPLLRRLYLEVANGGFGPDDGILGVRGGACQGDWNDLAEIYQEGPDPSGQIPAGLVPVYDWGCTIWSLVDFRDPTGPMWCTHEGDCWPQGINLAQWLAETMTDTLTVRRLLASQPASVWPPL</sequence>